<comment type="caution">
    <text evidence="1">The sequence shown here is derived from an EMBL/GenBank/DDBJ whole genome shotgun (WGS) entry which is preliminary data.</text>
</comment>
<organism evidence="1 2">
    <name type="scientific">Fulvivirga imtechensis AK7</name>
    <dbReference type="NCBI Taxonomy" id="1237149"/>
    <lineage>
        <taxon>Bacteria</taxon>
        <taxon>Pseudomonadati</taxon>
        <taxon>Bacteroidota</taxon>
        <taxon>Cytophagia</taxon>
        <taxon>Cytophagales</taxon>
        <taxon>Fulvivirgaceae</taxon>
        <taxon>Fulvivirga</taxon>
    </lineage>
</organism>
<reference evidence="1 2" key="1">
    <citation type="submission" date="2012-12" db="EMBL/GenBank/DDBJ databases">
        <title>Genome assembly of Fulvivirga imtechensis AK7.</title>
        <authorList>
            <person name="Nupur N."/>
            <person name="Khatri I."/>
            <person name="Kumar R."/>
            <person name="Subramanian S."/>
            <person name="Pinnaka A."/>
        </authorList>
    </citation>
    <scope>NUCLEOTIDE SEQUENCE [LARGE SCALE GENOMIC DNA]</scope>
    <source>
        <strain evidence="1 2">AK7</strain>
    </source>
</reference>
<gene>
    <name evidence="1" type="ORF">C900_05539</name>
</gene>
<dbReference type="Proteomes" id="UP000011135">
    <property type="component" value="Unassembled WGS sequence"/>
</dbReference>
<evidence type="ECO:0000313" key="2">
    <source>
        <dbReference type="Proteomes" id="UP000011135"/>
    </source>
</evidence>
<sequence length="88" mass="9797">MNKYQITVRKSSVGSAGGWIATVAKQYAPKGAKSSVALGESEIYATKQEAWTSIQKRVEKLDFEGNEVHFNSEKINSYEEVQQKVEAL</sequence>
<evidence type="ECO:0000313" key="1">
    <source>
        <dbReference type="EMBL" id="ELR68981.1"/>
    </source>
</evidence>
<dbReference type="EMBL" id="AMZN01000086">
    <property type="protein sequence ID" value="ELR68981.1"/>
    <property type="molecule type" value="Genomic_DNA"/>
</dbReference>
<dbReference type="AlphaFoldDB" id="L8JJ98"/>
<dbReference type="RefSeq" id="WP_009582640.1">
    <property type="nucleotide sequence ID" value="NZ_AMZN01000086.1"/>
</dbReference>
<accession>L8JJ98</accession>
<protein>
    <submittedName>
        <fullName evidence="1">Uncharacterized protein</fullName>
    </submittedName>
</protein>
<proteinExistence type="predicted"/>
<keyword evidence="2" id="KW-1185">Reference proteome</keyword>
<name>L8JJ98_9BACT</name>
<dbReference type="STRING" id="1237149.C900_05539"/>